<keyword evidence="8" id="KW-1185">Reference proteome</keyword>
<evidence type="ECO:0000256" key="5">
    <source>
        <dbReference type="ARBA" id="ARBA00022944"/>
    </source>
</evidence>
<keyword evidence="4 7" id="KW-0808">Transferase</keyword>
<dbReference type="Gene3D" id="3.40.50.11820">
    <property type="match status" value="1"/>
</dbReference>
<protein>
    <submittedName>
        <fullName evidence="7">Glycosyl/glycerophosphate transferase</fullName>
    </submittedName>
</protein>
<keyword evidence="5" id="KW-0777">Teichoic acid biosynthesis</keyword>
<gene>
    <name evidence="7" type="ORF">GQS65_07140</name>
</gene>
<evidence type="ECO:0000313" key="7">
    <source>
        <dbReference type="EMBL" id="MWG34265.1"/>
    </source>
</evidence>
<dbReference type="SUPFAM" id="SSF53756">
    <property type="entry name" value="UDP-Glycosyltransferase/glycogen phosphorylase"/>
    <property type="match status" value="1"/>
</dbReference>
<dbReference type="Proteomes" id="UP000451471">
    <property type="component" value="Unassembled WGS sequence"/>
</dbReference>
<evidence type="ECO:0000256" key="2">
    <source>
        <dbReference type="ARBA" id="ARBA00010488"/>
    </source>
</evidence>
<dbReference type="Gene3D" id="3.40.50.12580">
    <property type="match status" value="1"/>
</dbReference>
<dbReference type="Pfam" id="PF04464">
    <property type="entry name" value="Glyphos_transf"/>
    <property type="match status" value="1"/>
</dbReference>
<dbReference type="OrthoDB" id="46222at2157"/>
<proteinExistence type="inferred from homology"/>
<comment type="similarity">
    <text evidence="2">Belongs to the CDP-glycerol glycerophosphotransferase family.</text>
</comment>
<name>A0A6B0GQ69_9EURY</name>
<dbReference type="InterPro" id="IPR051612">
    <property type="entry name" value="Teichoic_Acid_Biosynth"/>
</dbReference>
<dbReference type="RefSeq" id="WP_158203974.1">
    <property type="nucleotide sequence ID" value="NZ_WSZK01000015.1"/>
</dbReference>
<comment type="subcellular location">
    <subcellularLocation>
        <location evidence="1">Cell membrane</location>
        <topology evidence="1">Peripheral membrane protein</topology>
    </subcellularLocation>
</comment>
<dbReference type="InterPro" id="IPR043149">
    <property type="entry name" value="TagF_N"/>
</dbReference>
<dbReference type="InterPro" id="IPR007554">
    <property type="entry name" value="Glycerophosphate_synth"/>
</dbReference>
<dbReference type="GO" id="GO:0047355">
    <property type="term" value="F:CDP-glycerol glycerophosphotransferase activity"/>
    <property type="evidence" value="ECO:0007669"/>
    <property type="project" value="InterPro"/>
</dbReference>
<dbReference type="GO" id="GO:0005886">
    <property type="term" value="C:plasma membrane"/>
    <property type="evidence" value="ECO:0007669"/>
    <property type="project" value="UniProtKB-SubCell"/>
</dbReference>
<reference evidence="7 8" key="1">
    <citation type="submission" date="2019-12" db="EMBL/GenBank/DDBJ databases">
        <title>Halocatena pleomorpha gen. nov. sp. nov., an extremely halophilic archaeon of family Halobacteriaceae isolated from saltpan soil.</title>
        <authorList>
            <person name="Pal Y."/>
            <person name="Verma A."/>
            <person name="Krishnamurthi S."/>
            <person name="Kumar P."/>
        </authorList>
    </citation>
    <scope>NUCLEOTIDE SEQUENCE [LARGE SCALE GENOMIC DNA]</scope>
    <source>
        <strain evidence="7 8">JCM 16495</strain>
    </source>
</reference>
<sequence length="392" mass="43048">MTRRDRWRNALRLLLGTLAHLATARLTSVVGREGSYWVFGARFGSGFVDNARYLFEEAADRPGVRAVWLSADPETVETVRASGYEAYHSRSLRGRWLAVRAGTVVVTHSLRDVSLPLTGGAFVVNCWHGVPLKTVGFDAELGEEPWVVRRLHRRLADALDVVVSPSPLAVHSTATGLGVPRTCVHVLPYPRYEPLVGDPPRADATAERVAALAERGPLVWYLPTFRERGADLADRVDFAALDRLLAARGARLVVKPHPFESVTLPADLEHVTALDGVDDLSTMLPHVDVLVTDYSSVCVDYLLLDRPMVFYAPDLDAYREERGFYVDYESFVPGPLVTDDDALVDALARALDGDDPAAVHRRALREAFLTDTGDDPAATVFEAVDAARTGVR</sequence>
<organism evidence="7 8">
    <name type="scientific">Halomarina oriensis</name>
    <dbReference type="NCBI Taxonomy" id="671145"/>
    <lineage>
        <taxon>Archaea</taxon>
        <taxon>Methanobacteriati</taxon>
        <taxon>Methanobacteriota</taxon>
        <taxon>Stenosarchaea group</taxon>
        <taxon>Halobacteria</taxon>
        <taxon>Halobacteriales</taxon>
        <taxon>Natronomonadaceae</taxon>
        <taxon>Halomarina</taxon>
    </lineage>
</organism>
<comment type="caution">
    <text evidence="7">The sequence shown here is derived from an EMBL/GenBank/DDBJ whole genome shotgun (WGS) entry which is preliminary data.</text>
</comment>
<evidence type="ECO:0000313" key="8">
    <source>
        <dbReference type="Proteomes" id="UP000451471"/>
    </source>
</evidence>
<keyword evidence="3" id="KW-1003">Cell membrane</keyword>
<evidence type="ECO:0000256" key="6">
    <source>
        <dbReference type="ARBA" id="ARBA00023136"/>
    </source>
</evidence>
<evidence type="ECO:0000256" key="1">
    <source>
        <dbReference type="ARBA" id="ARBA00004202"/>
    </source>
</evidence>
<dbReference type="InterPro" id="IPR043148">
    <property type="entry name" value="TagF_C"/>
</dbReference>
<evidence type="ECO:0000256" key="3">
    <source>
        <dbReference type="ARBA" id="ARBA00022475"/>
    </source>
</evidence>
<dbReference type="EMBL" id="WSZK01000015">
    <property type="protein sequence ID" value="MWG34265.1"/>
    <property type="molecule type" value="Genomic_DNA"/>
</dbReference>
<accession>A0A6B0GQ69</accession>
<evidence type="ECO:0000256" key="4">
    <source>
        <dbReference type="ARBA" id="ARBA00022679"/>
    </source>
</evidence>
<dbReference type="PANTHER" id="PTHR37316">
    <property type="entry name" value="TEICHOIC ACID GLYCEROL-PHOSPHATE PRIMASE"/>
    <property type="match status" value="1"/>
</dbReference>
<keyword evidence="6" id="KW-0472">Membrane</keyword>
<dbReference type="PANTHER" id="PTHR37316:SF3">
    <property type="entry name" value="TEICHOIC ACID GLYCEROL-PHOSPHATE TRANSFERASE"/>
    <property type="match status" value="1"/>
</dbReference>
<dbReference type="AlphaFoldDB" id="A0A6B0GQ69"/>